<evidence type="ECO:0000313" key="13">
    <source>
        <dbReference type="Proteomes" id="UP000825935"/>
    </source>
</evidence>
<evidence type="ECO:0000313" key="12">
    <source>
        <dbReference type="EMBL" id="KAH7301677.1"/>
    </source>
</evidence>
<keyword evidence="8" id="KW-0496">Mitochondrion</keyword>
<keyword evidence="9 10" id="KW-0472">Membrane</keyword>
<dbReference type="InterPro" id="IPR023395">
    <property type="entry name" value="MCP_dom_sf"/>
</dbReference>
<keyword evidence="6" id="KW-0999">Mitochondrion inner membrane</keyword>
<protein>
    <submittedName>
        <fullName evidence="12">Uncharacterized protein</fullName>
    </submittedName>
</protein>
<dbReference type="Pfam" id="PF00153">
    <property type="entry name" value="Mito_carr"/>
    <property type="match status" value="3"/>
</dbReference>
<feature type="repeat" description="Solcar" evidence="10">
    <location>
        <begin position="1"/>
        <end position="42"/>
    </location>
</feature>
<evidence type="ECO:0000256" key="3">
    <source>
        <dbReference type="ARBA" id="ARBA00022448"/>
    </source>
</evidence>
<evidence type="ECO:0000256" key="7">
    <source>
        <dbReference type="ARBA" id="ARBA00022989"/>
    </source>
</evidence>
<evidence type="ECO:0000256" key="10">
    <source>
        <dbReference type="PROSITE-ProRule" id="PRU00282"/>
    </source>
</evidence>
<comment type="similarity">
    <text evidence="2 11">Belongs to the mitochondrial carrier (TC 2.A.29) family.</text>
</comment>
<accession>A0A8T2S163</accession>
<keyword evidence="13" id="KW-1185">Reference proteome</keyword>
<evidence type="ECO:0000256" key="2">
    <source>
        <dbReference type="ARBA" id="ARBA00006375"/>
    </source>
</evidence>
<comment type="subcellular location">
    <subcellularLocation>
        <location evidence="1">Mitochondrion inner membrane</location>
        <topology evidence="1">Multi-pass membrane protein</topology>
    </subcellularLocation>
</comment>
<organism evidence="12 13">
    <name type="scientific">Ceratopteris richardii</name>
    <name type="common">Triangle waterfern</name>
    <dbReference type="NCBI Taxonomy" id="49495"/>
    <lineage>
        <taxon>Eukaryota</taxon>
        <taxon>Viridiplantae</taxon>
        <taxon>Streptophyta</taxon>
        <taxon>Embryophyta</taxon>
        <taxon>Tracheophyta</taxon>
        <taxon>Polypodiopsida</taxon>
        <taxon>Polypodiidae</taxon>
        <taxon>Polypodiales</taxon>
        <taxon>Pteridineae</taxon>
        <taxon>Pteridaceae</taxon>
        <taxon>Parkerioideae</taxon>
        <taxon>Ceratopteris</taxon>
    </lineage>
</organism>
<dbReference type="Gene3D" id="1.50.40.10">
    <property type="entry name" value="Mitochondrial carrier domain"/>
    <property type="match status" value="1"/>
</dbReference>
<dbReference type="PANTHER" id="PTHR45618">
    <property type="entry name" value="MITOCHONDRIAL DICARBOXYLATE CARRIER-RELATED"/>
    <property type="match status" value="1"/>
</dbReference>
<evidence type="ECO:0000256" key="1">
    <source>
        <dbReference type="ARBA" id="ARBA00004448"/>
    </source>
</evidence>
<name>A0A8T2S163_CERRI</name>
<dbReference type="EMBL" id="CM035428">
    <property type="protein sequence ID" value="KAH7301677.1"/>
    <property type="molecule type" value="Genomic_DNA"/>
</dbReference>
<keyword evidence="5" id="KW-0677">Repeat</keyword>
<dbReference type="InterPro" id="IPR018108">
    <property type="entry name" value="MCP_transmembrane"/>
</dbReference>
<evidence type="ECO:0000256" key="8">
    <source>
        <dbReference type="ARBA" id="ARBA00023128"/>
    </source>
</evidence>
<gene>
    <name evidence="12" type="ORF">KP509_23G037800</name>
</gene>
<keyword evidence="7" id="KW-1133">Transmembrane helix</keyword>
<evidence type="ECO:0000256" key="6">
    <source>
        <dbReference type="ARBA" id="ARBA00022792"/>
    </source>
</evidence>
<dbReference type="GO" id="GO:0005743">
    <property type="term" value="C:mitochondrial inner membrane"/>
    <property type="evidence" value="ECO:0007669"/>
    <property type="project" value="UniProtKB-SubCell"/>
</dbReference>
<dbReference type="PROSITE" id="PS50920">
    <property type="entry name" value="SOLCAR"/>
    <property type="match status" value="3"/>
</dbReference>
<feature type="repeat" description="Solcar" evidence="10">
    <location>
        <begin position="150"/>
        <end position="240"/>
    </location>
</feature>
<feature type="repeat" description="Solcar" evidence="10">
    <location>
        <begin position="50"/>
        <end position="141"/>
    </location>
</feature>
<dbReference type="Proteomes" id="UP000825935">
    <property type="component" value="Chromosome 23"/>
</dbReference>
<dbReference type="SUPFAM" id="SSF103506">
    <property type="entry name" value="Mitochondrial carrier"/>
    <property type="match status" value="1"/>
</dbReference>
<proteinExistence type="inferred from homology"/>
<dbReference type="OrthoDB" id="6703404at2759"/>
<reference evidence="12 13" key="1">
    <citation type="submission" date="2021-08" db="EMBL/GenBank/DDBJ databases">
        <title>WGS assembly of Ceratopteris richardii.</title>
        <authorList>
            <person name="Marchant D.B."/>
            <person name="Chen G."/>
            <person name="Jenkins J."/>
            <person name="Shu S."/>
            <person name="Leebens-Mack J."/>
            <person name="Grimwood J."/>
            <person name="Schmutz J."/>
            <person name="Soltis P."/>
            <person name="Soltis D."/>
            <person name="Chen Z.-H."/>
        </authorList>
    </citation>
    <scope>NUCLEOTIDE SEQUENCE [LARGE SCALE GENOMIC DNA]</scope>
    <source>
        <strain evidence="12">Whitten #5841</strain>
        <tissue evidence="12">Leaf</tissue>
    </source>
</reference>
<dbReference type="FunFam" id="1.50.40.10:FF:000009">
    <property type="entry name" value="Mitochondrial 2-oxoglutarate/malate carrier protein"/>
    <property type="match status" value="1"/>
</dbReference>
<evidence type="ECO:0000256" key="9">
    <source>
        <dbReference type="ARBA" id="ARBA00023136"/>
    </source>
</evidence>
<keyword evidence="4 10" id="KW-0812">Transmembrane</keyword>
<keyword evidence="3 11" id="KW-0813">Transport</keyword>
<dbReference type="AlphaFoldDB" id="A0A8T2S163"/>
<evidence type="ECO:0000256" key="11">
    <source>
        <dbReference type="RuleBase" id="RU000488"/>
    </source>
</evidence>
<evidence type="ECO:0000256" key="5">
    <source>
        <dbReference type="ARBA" id="ARBA00022737"/>
    </source>
</evidence>
<sequence length="245" mass="26760">MGARVIRQEGVSALFSGVSATFLRQATYSTTRMGLYEMMKNKWERDGKRLPLHKKVIAGLVAGGIGAAVGNPADMAMVRMQADGRLPVESRRHYKSVADAILRTAKDEGIGALWRGSSPTVVRAMLVTASQLATYDQVKEVILHNHWLKDGLVLHVVASSAAGVTAAISSNPVDVVKTRLMNMHVGADGTRPYSGPLDCAFKTIRKEGPLALYKGLIPTMFRQGPFTIVLFVTLERMRKLLRDNN</sequence>
<comment type="caution">
    <text evidence="12">The sequence shown here is derived from an EMBL/GenBank/DDBJ whole genome shotgun (WGS) entry which is preliminary data.</text>
</comment>
<dbReference type="InterPro" id="IPR050391">
    <property type="entry name" value="Mito_Metabolite_Transporter"/>
</dbReference>
<evidence type="ECO:0000256" key="4">
    <source>
        <dbReference type="ARBA" id="ARBA00022692"/>
    </source>
</evidence>